<dbReference type="EMBL" id="BGZK01002861">
    <property type="protein sequence ID" value="GBP97040.1"/>
    <property type="molecule type" value="Genomic_DNA"/>
</dbReference>
<comment type="caution">
    <text evidence="2">The sequence shown here is derived from an EMBL/GenBank/DDBJ whole genome shotgun (WGS) entry which is preliminary data.</text>
</comment>
<sequence length="121" mass="13768">MHSLRDVHSVYGVMIWICAVISFLDEGEQPPHLDDVQVEMCYQTVYVKQVYRQHRVYFAHGWVLVGIVNSFTFCNRSDQSTDLADNNDSGLGPTVHSDAGPALEFDFGFDLDTSCLQHTRR</sequence>
<evidence type="ECO:0000256" key="1">
    <source>
        <dbReference type="SAM" id="Phobius"/>
    </source>
</evidence>
<organism evidence="2 3">
    <name type="scientific">Eumeta variegata</name>
    <name type="common">Bagworm moth</name>
    <name type="synonym">Eumeta japonica</name>
    <dbReference type="NCBI Taxonomy" id="151549"/>
    <lineage>
        <taxon>Eukaryota</taxon>
        <taxon>Metazoa</taxon>
        <taxon>Ecdysozoa</taxon>
        <taxon>Arthropoda</taxon>
        <taxon>Hexapoda</taxon>
        <taxon>Insecta</taxon>
        <taxon>Pterygota</taxon>
        <taxon>Neoptera</taxon>
        <taxon>Endopterygota</taxon>
        <taxon>Lepidoptera</taxon>
        <taxon>Glossata</taxon>
        <taxon>Ditrysia</taxon>
        <taxon>Tineoidea</taxon>
        <taxon>Psychidae</taxon>
        <taxon>Oiketicinae</taxon>
        <taxon>Eumeta</taxon>
    </lineage>
</organism>
<keyword evidence="3" id="KW-1185">Reference proteome</keyword>
<keyword evidence="1" id="KW-0472">Membrane</keyword>
<protein>
    <submittedName>
        <fullName evidence="2">Uncharacterized protein</fullName>
    </submittedName>
</protein>
<reference evidence="2 3" key="1">
    <citation type="journal article" date="2019" name="Commun. Biol.">
        <title>The bagworm genome reveals a unique fibroin gene that provides high tensile strength.</title>
        <authorList>
            <person name="Kono N."/>
            <person name="Nakamura H."/>
            <person name="Ohtoshi R."/>
            <person name="Tomita M."/>
            <person name="Numata K."/>
            <person name="Arakawa K."/>
        </authorList>
    </citation>
    <scope>NUCLEOTIDE SEQUENCE [LARGE SCALE GENOMIC DNA]</scope>
</reference>
<accession>A0A4C2AA96</accession>
<name>A0A4C2AA96_EUMVA</name>
<feature type="transmembrane region" description="Helical" evidence="1">
    <location>
        <begin position="7"/>
        <end position="24"/>
    </location>
</feature>
<keyword evidence="1" id="KW-1133">Transmembrane helix</keyword>
<dbReference type="AlphaFoldDB" id="A0A4C2AA96"/>
<gene>
    <name evidence="2" type="ORF">EVAR_68388_1</name>
</gene>
<proteinExistence type="predicted"/>
<evidence type="ECO:0000313" key="3">
    <source>
        <dbReference type="Proteomes" id="UP000299102"/>
    </source>
</evidence>
<dbReference type="Proteomes" id="UP000299102">
    <property type="component" value="Unassembled WGS sequence"/>
</dbReference>
<feature type="transmembrane region" description="Helical" evidence="1">
    <location>
        <begin position="56"/>
        <end position="74"/>
    </location>
</feature>
<keyword evidence="1" id="KW-0812">Transmembrane</keyword>
<evidence type="ECO:0000313" key="2">
    <source>
        <dbReference type="EMBL" id="GBP97040.1"/>
    </source>
</evidence>